<keyword evidence="7" id="KW-1185">Reference proteome</keyword>
<feature type="chain" id="PRO_5003685194" evidence="3">
    <location>
        <begin position="19"/>
        <end position="1324"/>
    </location>
</feature>
<reference evidence="7" key="1">
    <citation type="submission" date="2012-06" db="EMBL/GenBank/DDBJ databases">
        <title>The complete genome of Flexibacter litoralis DSM 6794.</title>
        <authorList>
            <person name="Lucas S."/>
            <person name="Copeland A."/>
            <person name="Lapidus A."/>
            <person name="Glavina del Rio T."/>
            <person name="Dalin E."/>
            <person name="Tice H."/>
            <person name="Bruce D."/>
            <person name="Goodwin L."/>
            <person name="Pitluck S."/>
            <person name="Peters L."/>
            <person name="Ovchinnikova G."/>
            <person name="Lu M."/>
            <person name="Kyrpides N."/>
            <person name="Mavromatis K."/>
            <person name="Ivanova N."/>
            <person name="Brettin T."/>
            <person name="Detter J.C."/>
            <person name="Han C."/>
            <person name="Larimer F."/>
            <person name="Land M."/>
            <person name="Hauser L."/>
            <person name="Markowitz V."/>
            <person name="Cheng J.-F."/>
            <person name="Hugenholtz P."/>
            <person name="Woyke T."/>
            <person name="Wu D."/>
            <person name="Spring S."/>
            <person name="Lang E."/>
            <person name="Kopitz M."/>
            <person name="Brambilla E."/>
            <person name="Klenk H.-P."/>
            <person name="Eisen J.A."/>
        </authorList>
    </citation>
    <scope>NUCLEOTIDE SEQUENCE [LARGE SCALE GENOMIC DNA]</scope>
    <source>
        <strain evidence="7">ATCC 23117 / DSM 6794 / NBRC 15988 / NCIMB 1366 / Sio-4</strain>
    </source>
</reference>
<evidence type="ECO:0000256" key="1">
    <source>
        <dbReference type="ARBA" id="ARBA00022553"/>
    </source>
</evidence>
<dbReference type="SUPFAM" id="SSF63829">
    <property type="entry name" value="Calcium-dependent phosphotriesterase"/>
    <property type="match status" value="3"/>
</dbReference>
<dbReference type="STRING" id="880071.Fleli_0204"/>
<sequence length="1324" mass="151634" precursor="true">MRYVFSITLFFLINFTFAQQNQNDKILKVEALNIQHGLSQSTVNDILEDRDGFVWIATDDGLNRYDGQKFTIYKHIRSDATTIPDNIVKKLHEDKNGKIWIGTVSGLCVYDKNTNQFKSYRNDDKNSNSLIDNYITALKEDKNFIWVGTQKGLSKFDTKKEIFTNYSVKEKDSLILGNNEITSLLIDNQNQLWIGTTKGLNVWTADRKPKDLFRYTVWKDSTTILGSRISSIYQDTKNRIWVGTTNCAHLYNPSSSNFQRFLLSNEEVYTVYKISETQNGEIWAASDDLIYKINPQSISVSIYTTSVNPIGNVQTMYSSKNGTMWIGTRDVGLIKYNPSANRFRLYKTEKGNKNSLVDRNIWAILKDSKGMVWVGTDEAISRINRNDTTSKNQISYYHFFKGNKNTDYQGKGAYSIVETDSGKMWFVVGTTIIRMDTLSKEKGGIFTSLLSKEDFNSVQSTLLYIHQDSKSTLWGASFNGIYQLIPVPITRENQLGYTTKAYLKGTEVWHVFEDSENILWLSTNKGLVKMIKNEQNEPTDFISYTSDPKDITSISSNTVRSITEDSKGNLWIGTNNGLNKMDKKTGTFEHWGERNELANYAIYGILADEKDNLWLSTNKGLFKFLNDEQSKSLADDRRIIVYDTRDGLQSLEFNTGAFYKAKDGELFFGGIEGLNSFYPKDIQANTEKRNVILTGLKVFGEKIKVNQEKEGRIVLPKALNNLEELNLTYEDKIITLEFVSPNFNKPEYDTYLYKLEGFDKEWNKTTTIKQATYTNLPAGNYTFRVKVINGDNIESEETTLKVSVSPPFWKSWWFISLCGLVVLGASIGFYKHRMKTVKIQNEKLEELVNQRTSQLKEKNEEVNQQNEEILQQNEQLEQQQRLVETAYQNVSLLSEVGKQITSNLSVEMIIEMVYDSVNKLLDASVFSIGIYNEDENTLDFINAKEKGETLPFHQTLLSNDNLPSYCFNQNAEMNIRDLQKEYNNYIPNQKLKVIEGEMPESLIYVPINYKNETIGVLTVQSFKKYTYDENHLSIIRNIAVYAAIALINAKSYQQITEQSEAITIQNKNITASINYASRIQRAMLPPIKEIKSSFDEAFVLWLPRDVVSGDFYWFTKIKDKTFIAAVDCTGHGVPGACMSMIGNDMLNHIVLGKEITDPSLILLHLHEQVSLVLRQSETQNQDGMDMALCVYDHTSKTMSFAGAKNPLYYIQNKKLNYIAGAKSPIGGRWSRNESDRIFKTHTIQINEPTTFFLCTDGYQDQFGGKKGKKLMKKTMKSLFAEIAEVKDDKQKEKLENYFFDWKKEEEQVDDVLVMGFKVGNSNNS</sequence>
<keyword evidence="3" id="KW-0732">Signal</keyword>
<protein>
    <submittedName>
        <fullName evidence="6">Putative periplasmic ligand-binding sensor domain protein</fullName>
    </submittedName>
</protein>
<evidence type="ECO:0000313" key="7">
    <source>
        <dbReference type="Proteomes" id="UP000006054"/>
    </source>
</evidence>
<dbReference type="GO" id="GO:0000155">
    <property type="term" value="F:phosphorelay sensor kinase activity"/>
    <property type="evidence" value="ECO:0007669"/>
    <property type="project" value="TreeGrafter"/>
</dbReference>
<evidence type="ECO:0000256" key="2">
    <source>
        <dbReference type="SAM" id="Coils"/>
    </source>
</evidence>
<evidence type="ECO:0000313" key="6">
    <source>
        <dbReference type="EMBL" id="AFM02700.1"/>
    </source>
</evidence>
<dbReference type="eggNOG" id="COG2203">
    <property type="taxonomic scope" value="Bacteria"/>
</dbReference>
<gene>
    <name evidence="6" type="ordered locus">Fleli_0204</name>
</gene>
<dbReference type="InterPro" id="IPR015943">
    <property type="entry name" value="WD40/YVTN_repeat-like_dom_sf"/>
</dbReference>
<feature type="domain" description="PPM-type phosphatase" evidence="5">
    <location>
        <begin position="1094"/>
        <end position="1318"/>
    </location>
</feature>
<accession>I4AFG5</accession>
<dbReference type="OrthoDB" id="9797097at2"/>
<dbReference type="SMART" id="SM00331">
    <property type="entry name" value="PP2C_SIG"/>
    <property type="match status" value="1"/>
</dbReference>
<dbReference type="Pfam" id="PF13185">
    <property type="entry name" value="GAF_2"/>
    <property type="match status" value="1"/>
</dbReference>
<proteinExistence type="predicted"/>
<dbReference type="Pfam" id="PF07495">
    <property type="entry name" value="Y_Y_Y"/>
    <property type="match status" value="1"/>
</dbReference>
<dbReference type="InterPro" id="IPR011123">
    <property type="entry name" value="Y_Y_Y"/>
</dbReference>
<dbReference type="eggNOG" id="COG2208">
    <property type="taxonomic scope" value="Bacteria"/>
</dbReference>
<dbReference type="InterPro" id="IPR013783">
    <property type="entry name" value="Ig-like_fold"/>
</dbReference>
<dbReference type="HOGENOM" id="CLU_000445_28_2_10"/>
<dbReference type="Gene3D" id="2.130.10.10">
    <property type="entry name" value="YVTN repeat-like/Quinoprotein amine dehydrogenase"/>
    <property type="match status" value="3"/>
</dbReference>
<dbReference type="InterPro" id="IPR029016">
    <property type="entry name" value="GAF-like_dom_sf"/>
</dbReference>
<dbReference type="InterPro" id="IPR036457">
    <property type="entry name" value="PPM-type-like_dom_sf"/>
</dbReference>
<keyword evidence="2" id="KW-0175">Coiled coil</keyword>
<dbReference type="InterPro" id="IPR003018">
    <property type="entry name" value="GAF"/>
</dbReference>
<dbReference type="Pfam" id="PF07494">
    <property type="entry name" value="Reg_prop"/>
    <property type="match status" value="6"/>
</dbReference>
<feature type="coiled-coil region" evidence="2">
    <location>
        <begin position="841"/>
        <end position="889"/>
    </location>
</feature>
<dbReference type="SUPFAM" id="SSF55781">
    <property type="entry name" value="GAF domain-like"/>
    <property type="match status" value="1"/>
</dbReference>
<dbReference type="Proteomes" id="UP000006054">
    <property type="component" value="Chromosome"/>
</dbReference>
<dbReference type="eggNOG" id="COG3292">
    <property type="taxonomic scope" value="Bacteria"/>
</dbReference>
<dbReference type="SMART" id="SM00065">
    <property type="entry name" value="GAF"/>
    <property type="match status" value="1"/>
</dbReference>
<dbReference type="EMBL" id="CP003345">
    <property type="protein sequence ID" value="AFM02700.1"/>
    <property type="molecule type" value="Genomic_DNA"/>
</dbReference>
<evidence type="ECO:0000259" key="4">
    <source>
        <dbReference type="SMART" id="SM00065"/>
    </source>
</evidence>
<dbReference type="PANTHER" id="PTHR43547">
    <property type="entry name" value="TWO-COMPONENT HISTIDINE KINASE"/>
    <property type="match status" value="1"/>
</dbReference>
<feature type="signal peptide" evidence="3">
    <location>
        <begin position="1"/>
        <end position="18"/>
    </location>
</feature>
<organism evidence="6 7">
    <name type="scientific">Bernardetia litoralis (strain ATCC 23117 / DSM 6794 / NBRC 15988 / NCIMB 1366 / Fx l1 / Sio-4)</name>
    <name type="common">Flexibacter litoralis</name>
    <dbReference type="NCBI Taxonomy" id="880071"/>
    <lineage>
        <taxon>Bacteria</taxon>
        <taxon>Pseudomonadati</taxon>
        <taxon>Bacteroidota</taxon>
        <taxon>Cytophagia</taxon>
        <taxon>Cytophagales</taxon>
        <taxon>Bernardetiaceae</taxon>
        <taxon>Bernardetia</taxon>
    </lineage>
</organism>
<dbReference type="Gene3D" id="2.60.40.10">
    <property type="entry name" value="Immunoglobulins"/>
    <property type="match status" value="1"/>
</dbReference>
<dbReference type="Gene3D" id="3.30.450.40">
    <property type="match status" value="1"/>
</dbReference>
<dbReference type="Pfam" id="PF07228">
    <property type="entry name" value="SpoIIE"/>
    <property type="match status" value="1"/>
</dbReference>
<dbReference type="FunFam" id="2.60.40.10:FF:000791">
    <property type="entry name" value="Two-component system sensor histidine kinase/response regulator"/>
    <property type="match status" value="1"/>
</dbReference>
<keyword evidence="1" id="KW-0597">Phosphoprotein</keyword>
<feature type="domain" description="GAF" evidence="4">
    <location>
        <begin position="905"/>
        <end position="1056"/>
    </location>
</feature>
<dbReference type="KEGG" id="fli:Fleli_0204"/>
<dbReference type="InterPro" id="IPR001932">
    <property type="entry name" value="PPM-type_phosphatase-like_dom"/>
</dbReference>
<name>I4AFG5_BERLS</name>
<dbReference type="Gene3D" id="3.60.40.10">
    <property type="entry name" value="PPM-type phosphatase domain"/>
    <property type="match status" value="1"/>
</dbReference>
<evidence type="ECO:0000256" key="3">
    <source>
        <dbReference type="SAM" id="SignalP"/>
    </source>
</evidence>
<dbReference type="PANTHER" id="PTHR43547:SF2">
    <property type="entry name" value="HYBRID SIGNAL TRANSDUCTION HISTIDINE KINASE C"/>
    <property type="match status" value="1"/>
</dbReference>
<evidence type="ECO:0000259" key="5">
    <source>
        <dbReference type="SMART" id="SM00331"/>
    </source>
</evidence>
<dbReference type="InterPro" id="IPR011110">
    <property type="entry name" value="Reg_prop"/>
</dbReference>